<dbReference type="Proteomes" id="UP001281217">
    <property type="component" value="Unassembled WGS sequence"/>
</dbReference>
<proteinExistence type="predicted"/>
<keyword evidence="2" id="KW-1133">Transmembrane helix</keyword>
<feature type="transmembrane region" description="Helical" evidence="2">
    <location>
        <begin position="24"/>
        <end position="48"/>
    </location>
</feature>
<accession>A0ABU5BWQ4</accession>
<evidence type="ECO:0008006" key="5">
    <source>
        <dbReference type="Google" id="ProtNLM"/>
    </source>
</evidence>
<dbReference type="EMBL" id="JAVRDO010000004">
    <property type="protein sequence ID" value="MDX9687207.1"/>
    <property type="molecule type" value="Genomic_DNA"/>
</dbReference>
<protein>
    <recommendedName>
        <fullName evidence="5">Histidine kinase</fullName>
    </recommendedName>
</protein>
<keyword evidence="2" id="KW-0472">Membrane</keyword>
<keyword evidence="4" id="KW-1185">Reference proteome</keyword>
<feature type="region of interest" description="Disordered" evidence="1">
    <location>
        <begin position="229"/>
        <end position="303"/>
    </location>
</feature>
<sequence>MNPTKNSSDNLFLRGHASLRNKRISLPGTLVLLALVPLVLAFLALLWFGQYQLQRDTARQADAIGVELSRQIAMQLAEPLAARDTLSLNISLAQWAQNPLVAHASLADTANRTLAEAGRRPSASALAPGEGHFIAPVHMQDELVGQLHLSLARDPFLVPAQRMLEGLQWSLALLVLIAGLVAWRFGAGMRRTLAALGNWYGDSDQPAPGIHRPDELGDLARRLAERRITDLPPLPEPEPAPEPEPELEPELEPTIDEEREPDPLFDDVDDLDTEPAPERGPEESAEEAPNPSEPNGMDDEVQADLGPEDIDLLLTEGEQEQAAPVEQQPASAVLAIRLDNLQSLHHLPRPRLLALLERYRSQLEESSRSNGGELHTLMDGSSVILFHPEHPDPLGAALCCGELMRVVGHNLQIEIADTGIALHIQIALCHTPCQGIEPDQLQQHSEDCAQLFERMQHSRNLLLLDSELAGSGLLRDKAVLRRLASQPNTHCVERLLEPYQGRLQQQLSSLGSN</sequence>
<keyword evidence="2" id="KW-0812">Transmembrane</keyword>
<dbReference type="RefSeq" id="WP_320331064.1">
    <property type="nucleotide sequence ID" value="NZ_JAVRDO010000004.1"/>
</dbReference>
<comment type="caution">
    <text evidence="3">The sequence shown here is derived from an EMBL/GenBank/DDBJ whole genome shotgun (WGS) entry which is preliminary data.</text>
</comment>
<organism evidence="3 4">
    <name type="scientific">Halopseudomonas formosensis</name>
    <dbReference type="NCBI Taxonomy" id="1002526"/>
    <lineage>
        <taxon>Bacteria</taxon>
        <taxon>Pseudomonadati</taxon>
        <taxon>Pseudomonadota</taxon>
        <taxon>Gammaproteobacteria</taxon>
        <taxon>Pseudomonadales</taxon>
        <taxon>Pseudomonadaceae</taxon>
        <taxon>Halopseudomonas</taxon>
    </lineage>
</organism>
<feature type="transmembrane region" description="Helical" evidence="2">
    <location>
        <begin position="166"/>
        <end position="183"/>
    </location>
</feature>
<feature type="compositionally biased region" description="Acidic residues" evidence="1">
    <location>
        <begin position="239"/>
        <end position="275"/>
    </location>
</feature>
<evidence type="ECO:0000256" key="1">
    <source>
        <dbReference type="SAM" id="MobiDB-lite"/>
    </source>
</evidence>
<gene>
    <name evidence="3" type="ORF">RED13_001632</name>
</gene>
<evidence type="ECO:0000256" key="2">
    <source>
        <dbReference type="SAM" id="Phobius"/>
    </source>
</evidence>
<evidence type="ECO:0000313" key="3">
    <source>
        <dbReference type="EMBL" id="MDX9687207.1"/>
    </source>
</evidence>
<name>A0ABU5BWQ4_9GAMM</name>
<evidence type="ECO:0000313" key="4">
    <source>
        <dbReference type="Proteomes" id="UP001281217"/>
    </source>
</evidence>
<reference evidence="4" key="1">
    <citation type="submission" date="2023-07" db="EMBL/GenBank/DDBJ databases">
        <authorList>
            <person name="de Witt J."/>
        </authorList>
    </citation>
    <scope>NUCLEOTIDE SEQUENCE [LARGE SCALE GENOMIC DNA]</scope>
    <source>
        <strain evidence="4">FZJ</strain>
    </source>
</reference>